<dbReference type="InterPro" id="IPR015813">
    <property type="entry name" value="Pyrv/PenolPyrv_kinase-like_dom"/>
</dbReference>
<dbReference type="AlphaFoldDB" id="A0A0D7X778"/>
<dbReference type="GO" id="GO:0003824">
    <property type="term" value="F:catalytic activity"/>
    <property type="evidence" value="ECO:0007669"/>
    <property type="project" value="InterPro"/>
</dbReference>
<evidence type="ECO:0000313" key="1">
    <source>
        <dbReference type="EMBL" id="KJD47270.1"/>
    </source>
</evidence>
<reference evidence="1 2" key="1">
    <citation type="submission" date="2014-11" db="EMBL/GenBank/DDBJ databases">
        <title>Draft Genome Sequences of Paenibacillus polymyxa NRRL B-30509 and Paenibacillus terrae NRRL B-30644, Strains from a Poultry Environment that Produce Tridecaptin A and Paenicidins.</title>
        <authorList>
            <person name="van Belkum M.J."/>
            <person name="Lohans C.T."/>
            <person name="Vederas J.C."/>
        </authorList>
    </citation>
    <scope>NUCLEOTIDE SEQUENCE [LARGE SCALE GENOMIC DNA]</scope>
    <source>
        <strain evidence="1 2">NRRL B-30644</strain>
    </source>
</reference>
<gene>
    <name evidence="1" type="ORF">QD47_01730</name>
</gene>
<accession>A0A0D7X778</accession>
<dbReference type="OrthoDB" id="2663996at2"/>
<dbReference type="RefSeq" id="WP_044644501.1">
    <property type="nucleotide sequence ID" value="NZ_JTHP01000002.1"/>
</dbReference>
<proteinExistence type="predicted"/>
<organism evidence="1 2">
    <name type="scientific">Paenibacillus terrae</name>
    <dbReference type="NCBI Taxonomy" id="159743"/>
    <lineage>
        <taxon>Bacteria</taxon>
        <taxon>Bacillati</taxon>
        <taxon>Bacillota</taxon>
        <taxon>Bacilli</taxon>
        <taxon>Bacillales</taxon>
        <taxon>Paenibacillaceae</taxon>
        <taxon>Paenibacillus</taxon>
    </lineage>
</organism>
<name>A0A0D7X778_9BACL</name>
<dbReference type="EMBL" id="JTHP01000002">
    <property type="protein sequence ID" value="KJD47270.1"/>
    <property type="molecule type" value="Genomic_DNA"/>
</dbReference>
<dbReference type="PATRIC" id="fig|159743.3.peg.386"/>
<evidence type="ECO:0000313" key="2">
    <source>
        <dbReference type="Proteomes" id="UP000032534"/>
    </source>
</evidence>
<comment type="caution">
    <text evidence="1">The sequence shown here is derived from an EMBL/GenBank/DDBJ whole genome shotgun (WGS) entry which is preliminary data.</text>
</comment>
<keyword evidence="2" id="KW-1185">Reference proteome</keyword>
<sequence length="485" mass="52308">MEAKLMHVFAELLSEKNSRDCNDPESGSEAAAAQRLAVESVLTGCSEVSASQEEDPLGWLVGLAEQGRISQEEALLAADSELIGETLLNKGNDDREAMTTLLEWGDEYRRTFIRIYADDPAHVNYTSKESAIGLSMGSLDGYSLLHGPLSQSSSRVAELCRAYLDAAESGHTIHGPDGEPDPLLIPGSRASDTYKAFNQASGLPGLCEHLSRRIIGLLETEYEGLFESLNGLPLTIALIEQNNAVGIGSLQDMQLEALLRAALRSVQQGGEPQLEIVVRNPAGVNQFRATRDWIDGVAEQTLCGRLRCIPYRVGVLLTVDVPSKLNVSQTWNRQTKPSHESDSANLMPEVKAQQIKQAAQAADMARFADAVILEIAPIPSCNGEAVHRLNQPVAGGFENTSETIQCIMHAIRGVKSELPVWVALDAIHDSLDEASIWGSGLTGVICPEKAASVARLAAARFGLLQQAEQQQGSVALQSPVQRFPL</sequence>
<protein>
    <submittedName>
        <fullName evidence="1">PEP-utilizing protein</fullName>
    </submittedName>
</protein>
<dbReference type="Proteomes" id="UP000032534">
    <property type="component" value="Unassembled WGS sequence"/>
</dbReference>
<dbReference type="SUPFAM" id="SSF51621">
    <property type="entry name" value="Phosphoenolpyruvate/pyruvate domain"/>
    <property type="match status" value="1"/>
</dbReference>